<dbReference type="PANTHER" id="PTHR37299">
    <property type="entry name" value="TRANSCRIPTIONAL REGULATOR-RELATED"/>
    <property type="match status" value="1"/>
</dbReference>
<dbReference type="Proteomes" id="UP000261828">
    <property type="component" value="Unassembled WGS sequence"/>
</dbReference>
<dbReference type="PANTHER" id="PTHR37299:SF1">
    <property type="entry name" value="STAGE 0 SPORULATION PROTEIN A HOMOLOG"/>
    <property type="match status" value="1"/>
</dbReference>
<evidence type="ECO:0000259" key="2">
    <source>
        <dbReference type="PROSITE" id="PS50110"/>
    </source>
</evidence>
<dbReference type="InterPro" id="IPR007492">
    <property type="entry name" value="LytTR_DNA-bd_dom"/>
</dbReference>
<feature type="modified residue" description="4-aspartylphosphate" evidence="1">
    <location>
        <position position="57"/>
    </location>
</feature>
<dbReference type="PROSITE" id="PS50110">
    <property type="entry name" value="RESPONSE_REGULATORY"/>
    <property type="match status" value="1"/>
</dbReference>
<keyword evidence="1" id="KW-0597">Phosphoprotein</keyword>
<feature type="domain" description="HTH LytTR-type" evidence="3">
    <location>
        <begin position="138"/>
        <end position="234"/>
    </location>
</feature>
<protein>
    <submittedName>
        <fullName evidence="4">DNA-binding response regulator</fullName>
    </submittedName>
</protein>
<evidence type="ECO:0000313" key="4">
    <source>
        <dbReference type="EMBL" id="RDY60613.1"/>
    </source>
</evidence>
<evidence type="ECO:0000259" key="3">
    <source>
        <dbReference type="PROSITE" id="PS50930"/>
    </source>
</evidence>
<accession>A0A371JS24</accession>
<dbReference type="EMBL" id="QTJX01000001">
    <property type="protein sequence ID" value="RDY60613.1"/>
    <property type="molecule type" value="Genomic_DNA"/>
</dbReference>
<dbReference type="Pfam" id="PF04397">
    <property type="entry name" value="LytTR"/>
    <property type="match status" value="1"/>
</dbReference>
<evidence type="ECO:0000256" key="1">
    <source>
        <dbReference type="PROSITE-ProRule" id="PRU00169"/>
    </source>
</evidence>
<dbReference type="OrthoDB" id="2168082at2"/>
<keyword evidence="5" id="KW-1185">Reference proteome</keyword>
<keyword evidence="4" id="KW-0238">DNA-binding</keyword>
<dbReference type="SUPFAM" id="SSF52172">
    <property type="entry name" value="CheY-like"/>
    <property type="match status" value="1"/>
</dbReference>
<dbReference type="AlphaFoldDB" id="A0A371JS24"/>
<dbReference type="GO" id="GO:0003677">
    <property type="term" value="F:DNA binding"/>
    <property type="evidence" value="ECO:0007669"/>
    <property type="project" value="UniProtKB-KW"/>
</dbReference>
<name>A0A371JS24_9FLAO</name>
<dbReference type="Gene3D" id="2.40.50.1020">
    <property type="entry name" value="LytTr DNA-binding domain"/>
    <property type="match status" value="1"/>
</dbReference>
<sequence>MNDPINVIVIDDEFRAVELLKDYCKRTSFINFCEGFTNPVEAIDYINTNSIDLVFTDINMSELSGISVAKMFDNMKFVFTTAYSEFAVEGFDMDVVDYLLKPIEYERFLKACVKAKKKIQQGNVVKEQVELINSPSSIKIKSENAIYLIPTQDILYLEKLGNNMLFMTKEQQISSRINMKDAFTYLDPTKFCRVHQSFIVSLEKIVKVEHNHIHIDKYKIPIGRRYKKDFFERI</sequence>
<feature type="domain" description="Response regulatory" evidence="2">
    <location>
        <begin position="6"/>
        <end position="116"/>
    </location>
</feature>
<organism evidence="4 5">
    <name type="scientific">Flagellimonas nanhaiensis</name>
    <dbReference type="NCBI Taxonomy" id="2292706"/>
    <lineage>
        <taxon>Bacteria</taxon>
        <taxon>Pseudomonadati</taxon>
        <taxon>Bacteroidota</taxon>
        <taxon>Flavobacteriia</taxon>
        <taxon>Flavobacteriales</taxon>
        <taxon>Flavobacteriaceae</taxon>
        <taxon>Flagellimonas</taxon>
    </lineage>
</organism>
<gene>
    <name evidence="4" type="ORF">DX873_00055</name>
</gene>
<dbReference type="PROSITE" id="PS50930">
    <property type="entry name" value="HTH_LYTTR"/>
    <property type="match status" value="1"/>
</dbReference>
<dbReference type="Pfam" id="PF00072">
    <property type="entry name" value="Response_reg"/>
    <property type="match status" value="1"/>
</dbReference>
<dbReference type="GO" id="GO:0000156">
    <property type="term" value="F:phosphorelay response regulator activity"/>
    <property type="evidence" value="ECO:0007669"/>
    <property type="project" value="InterPro"/>
</dbReference>
<dbReference type="InterPro" id="IPR011006">
    <property type="entry name" value="CheY-like_superfamily"/>
</dbReference>
<dbReference type="RefSeq" id="WP_116182501.1">
    <property type="nucleotide sequence ID" value="NZ_QTJX01000001.1"/>
</dbReference>
<reference evidence="4 5" key="1">
    <citation type="submission" date="2018-08" db="EMBL/GenBank/DDBJ databases">
        <title>Muricauda nanhaiensis sp. nov., isolated from seawater of the South China Sea.</title>
        <authorList>
            <person name="Dang Y."/>
        </authorList>
    </citation>
    <scope>NUCLEOTIDE SEQUENCE [LARGE SCALE GENOMIC DNA]</scope>
    <source>
        <strain evidence="4 5">SM1704</strain>
    </source>
</reference>
<dbReference type="SMART" id="SM00850">
    <property type="entry name" value="LytTR"/>
    <property type="match status" value="1"/>
</dbReference>
<comment type="caution">
    <text evidence="4">The sequence shown here is derived from an EMBL/GenBank/DDBJ whole genome shotgun (WGS) entry which is preliminary data.</text>
</comment>
<dbReference type="InterPro" id="IPR001789">
    <property type="entry name" value="Sig_transdc_resp-reg_receiver"/>
</dbReference>
<proteinExistence type="predicted"/>
<dbReference type="InterPro" id="IPR046947">
    <property type="entry name" value="LytR-like"/>
</dbReference>
<dbReference type="Gene3D" id="3.40.50.2300">
    <property type="match status" value="1"/>
</dbReference>
<dbReference type="SMART" id="SM00448">
    <property type="entry name" value="REC"/>
    <property type="match status" value="1"/>
</dbReference>
<evidence type="ECO:0000313" key="5">
    <source>
        <dbReference type="Proteomes" id="UP000261828"/>
    </source>
</evidence>